<reference evidence="10 11" key="2">
    <citation type="submission" date="2018-11" db="EMBL/GenBank/DDBJ databases">
        <authorList>
            <consortium name="Pathogen Informatics"/>
        </authorList>
    </citation>
    <scope>NUCLEOTIDE SEQUENCE [LARGE SCALE GENOMIC DNA]</scope>
    <source>
        <strain evidence="10 11">Costa Rica</strain>
    </source>
</reference>
<comment type="similarity">
    <text evidence="2">Belongs to the peptidase M13 family.</text>
</comment>
<proteinExistence type="inferred from homology"/>
<accession>A0A0R3PHH5</accession>
<dbReference type="GO" id="GO:0016485">
    <property type="term" value="P:protein processing"/>
    <property type="evidence" value="ECO:0007669"/>
    <property type="project" value="TreeGrafter"/>
</dbReference>
<dbReference type="Proteomes" id="UP000267027">
    <property type="component" value="Unassembled WGS sequence"/>
</dbReference>
<dbReference type="Pfam" id="PF05649">
    <property type="entry name" value="Peptidase_M13_N"/>
    <property type="match status" value="1"/>
</dbReference>
<dbReference type="InterPro" id="IPR008753">
    <property type="entry name" value="Peptidase_M13_N"/>
</dbReference>
<keyword evidence="6" id="KW-0862">Zinc</keyword>
<gene>
    <name evidence="10" type="ORF">ACOC_LOCUS3803</name>
</gene>
<evidence type="ECO:0000256" key="7">
    <source>
        <dbReference type="ARBA" id="ARBA00023049"/>
    </source>
</evidence>
<dbReference type="GO" id="GO:0046872">
    <property type="term" value="F:metal ion binding"/>
    <property type="evidence" value="ECO:0007669"/>
    <property type="project" value="UniProtKB-KW"/>
</dbReference>
<dbReference type="PANTHER" id="PTHR11733:SF237">
    <property type="entry name" value="NEPRILYSIN-LIKE 4"/>
    <property type="match status" value="1"/>
</dbReference>
<evidence type="ECO:0000313" key="11">
    <source>
        <dbReference type="Proteomes" id="UP000267027"/>
    </source>
</evidence>
<name>A0A0R3PHH5_ANGCS</name>
<dbReference type="STRING" id="334426.A0A0R3PHH5"/>
<dbReference type="PROSITE" id="PS51885">
    <property type="entry name" value="NEPRILYSIN"/>
    <property type="match status" value="1"/>
</dbReference>
<keyword evidence="7" id="KW-0482">Metalloprotease</keyword>
<feature type="domain" description="Peptidase M13 N-terminal" evidence="9">
    <location>
        <begin position="96"/>
        <end position="249"/>
    </location>
</feature>
<dbReference type="EMBL" id="UYYA01001433">
    <property type="protein sequence ID" value="VDM55388.1"/>
    <property type="molecule type" value="Genomic_DNA"/>
</dbReference>
<sequence length="337" mass="38764">MYCARLARVLTAYSSSLYRSAYDEQFLEVFESKELSPSKSANALKAMYRKFMDKDELNPIGARQLIGTMKVKQLHEDAGLPIHKARIASNVDEVIEADWGRYFHSIVPFAVNNYQAEDPQIVVTEIDYMRRVTDLINSTDPRIITNYAYTRYCSSWGCELGERYEGIAQNFYHVMYEREKKAPRWKDCTSTAMYKMKYATGALYVRNALNEASVNVMLEMINDLEDAFHNMVIGNDWVDETTKARALDKGTCFDRSALQILFSTTRSWTIITVRALNYGGIETVIGHEITHEFDDQGTSSFVQFSSDLIFLIWRKLFMRLSKLATTLSLSLSRVFTL</sequence>
<dbReference type="Gene3D" id="3.40.390.10">
    <property type="entry name" value="Collagenase (Catalytic Domain)"/>
    <property type="match status" value="1"/>
</dbReference>
<protein>
    <submittedName>
        <fullName evidence="12">Peptidase_M13 domain-containing protein</fullName>
    </submittedName>
</protein>
<keyword evidence="5" id="KW-0378">Hydrolase</keyword>
<evidence type="ECO:0000259" key="8">
    <source>
        <dbReference type="Pfam" id="PF01431"/>
    </source>
</evidence>
<evidence type="ECO:0000256" key="1">
    <source>
        <dbReference type="ARBA" id="ARBA00001947"/>
    </source>
</evidence>
<keyword evidence="4" id="KW-0479">Metal-binding</keyword>
<keyword evidence="11" id="KW-1185">Reference proteome</keyword>
<dbReference type="GO" id="GO:0005886">
    <property type="term" value="C:plasma membrane"/>
    <property type="evidence" value="ECO:0007669"/>
    <property type="project" value="TreeGrafter"/>
</dbReference>
<feature type="domain" description="Peptidase M13 C-terminal" evidence="8">
    <location>
        <begin position="274"/>
        <end position="298"/>
    </location>
</feature>
<dbReference type="InterPro" id="IPR000718">
    <property type="entry name" value="Peptidase_M13"/>
</dbReference>
<dbReference type="InterPro" id="IPR018497">
    <property type="entry name" value="Peptidase_M13_C"/>
</dbReference>
<evidence type="ECO:0000256" key="3">
    <source>
        <dbReference type="ARBA" id="ARBA00022670"/>
    </source>
</evidence>
<dbReference type="Gene3D" id="1.10.1380.10">
    <property type="entry name" value="Neutral endopeptidase , domain2"/>
    <property type="match status" value="1"/>
</dbReference>
<keyword evidence="3" id="KW-0645">Protease</keyword>
<dbReference type="InterPro" id="IPR042089">
    <property type="entry name" value="Peptidase_M13_dom_2"/>
</dbReference>
<dbReference type="WBParaSite" id="ACOC_0000380201-mRNA-1">
    <property type="protein sequence ID" value="ACOC_0000380201-mRNA-1"/>
    <property type="gene ID" value="ACOC_0000380201"/>
</dbReference>
<evidence type="ECO:0000256" key="2">
    <source>
        <dbReference type="ARBA" id="ARBA00007357"/>
    </source>
</evidence>
<dbReference type="OrthoDB" id="5845958at2759"/>
<dbReference type="SUPFAM" id="SSF55486">
    <property type="entry name" value="Metalloproteases ('zincins'), catalytic domain"/>
    <property type="match status" value="1"/>
</dbReference>
<reference evidence="12" key="1">
    <citation type="submission" date="2017-02" db="UniProtKB">
        <authorList>
            <consortium name="WormBaseParasite"/>
        </authorList>
    </citation>
    <scope>IDENTIFICATION</scope>
</reference>
<evidence type="ECO:0000256" key="6">
    <source>
        <dbReference type="ARBA" id="ARBA00022833"/>
    </source>
</evidence>
<dbReference type="GO" id="GO:0004222">
    <property type="term" value="F:metalloendopeptidase activity"/>
    <property type="evidence" value="ECO:0007669"/>
    <property type="project" value="InterPro"/>
</dbReference>
<dbReference type="Pfam" id="PF01431">
    <property type="entry name" value="Peptidase_M13"/>
    <property type="match status" value="1"/>
</dbReference>
<dbReference type="AlphaFoldDB" id="A0A0R3PHH5"/>
<comment type="cofactor">
    <cofactor evidence="1">
        <name>Zn(2+)</name>
        <dbReference type="ChEBI" id="CHEBI:29105"/>
    </cofactor>
</comment>
<evidence type="ECO:0000313" key="12">
    <source>
        <dbReference type="WBParaSite" id="ACOC_0000380201-mRNA-1"/>
    </source>
</evidence>
<evidence type="ECO:0000256" key="5">
    <source>
        <dbReference type="ARBA" id="ARBA00022801"/>
    </source>
</evidence>
<evidence type="ECO:0000259" key="9">
    <source>
        <dbReference type="Pfam" id="PF05649"/>
    </source>
</evidence>
<organism evidence="12">
    <name type="scientific">Angiostrongylus costaricensis</name>
    <name type="common">Nematode worm</name>
    <dbReference type="NCBI Taxonomy" id="334426"/>
    <lineage>
        <taxon>Eukaryota</taxon>
        <taxon>Metazoa</taxon>
        <taxon>Ecdysozoa</taxon>
        <taxon>Nematoda</taxon>
        <taxon>Chromadorea</taxon>
        <taxon>Rhabditida</taxon>
        <taxon>Rhabditina</taxon>
        <taxon>Rhabditomorpha</taxon>
        <taxon>Strongyloidea</taxon>
        <taxon>Metastrongylidae</taxon>
        <taxon>Angiostrongylus</taxon>
    </lineage>
</organism>
<dbReference type="InterPro" id="IPR024079">
    <property type="entry name" value="MetalloPept_cat_dom_sf"/>
</dbReference>
<evidence type="ECO:0000313" key="10">
    <source>
        <dbReference type="EMBL" id="VDM55388.1"/>
    </source>
</evidence>
<evidence type="ECO:0000256" key="4">
    <source>
        <dbReference type="ARBA" id="ARBA00022723"/>
    </source>
</evidence>
<dbReference type="PANTHER" id="PTHR11733">
    <property type="entry name" value="ZINC METALLOPROTEASE FAMILY M13 NEPRILYSIN-RELATED"/>
    <property type="match status" value="1"/>
</dbReference>